<dbReference type="EMBL" id="JAUJEA010000003">
    <property type="protein sequence ID" value="MDN5201977.1"/>
    <property type="molecule type" value="Genomic_DNA"/>
</dbReference>
<dbReference type="EC" id="2.-.-.-" evidence="2"/>
<dbReference type="PANTHER" id="PTHR43415:SF5">
    <property type="entry name" value="ACETYLTRANSFERASE"/>
    <property type="match status" value="1"/>
</dbReference>
<dbReference type="InterPro" id="IPR016181">
    <property type="entry name" value="Acyl_CoA_acyltransferase"/>
</dbReference>
<comment type="caution">
    <text evidence="2">The sequence shown here is derived from an EMBL/GenBank/DDBJ whole genome shotgun (WGS) entry which is preliminary data.</text>
</comment>
<dbReference type="Gene3D" id="3.40.630.30">
    <property type="match status" value="1"/>
</dbReference>
<dbReference type="Pfam" id="PF00583">
    <property type="entry name" value="Acetyltransf_1"/>
    <property type="match status" value="1"/>
</dbReference>
<proteinExistence type="predicted"/>
<evidence type="ECO:0000259" key="1">
    <source>
        <dbReference type="PROSITE" id="PS51186"/>
    </source>
</evidence>
<organism evidence="2 3">
    <name type="scientific">Splendidivirga corallicola</name>
    <dbReference type="NCBI Taxonomy" id="3051826"/>
    <lineage>
        <taxon>Bacteria</taxon>
        <taxon>Pseudomonadati</taxon>
        <taxon>Bacteroidota</taxon>
        <taxon>Cytophagia</taxon>
        <taxon>Cytophagales</taxon>
        <taxon>Splendidivirgaceae</taxon>
        <taxon>Splendidivirga</taxon>
    </lineage>
</organism>
<keyword evidence="2" id="KW-0808">Transferase</keyword>
<reference evidence="2" key="1">
    <citation type="submission" date="2023-06" db="EMBL/GenBank/DDBJ databases">
        <title>Genomic of Parafulvivirga corallium.</title>
        <authorList>
            <person name="Wang G."/>
        </authorList>
    </citation>
    <scope>NUCLEOTIDE SEQUENCE</scope>
    <source>
        <strain evidence="2">BMA10</strain>
    </source>
</reference>
<gene>
    <name evidence="2" type="ORF">QQ008_11400</name>
</gene>
<evidence type="ECO:0000313" key="3">
    <source>
        <dbReference type="Proteomes" id="UP001172082"/>
    </source>
</evidence>
<feature type="domain" description="N-acetyltransferase" evidence="1">
    <location>
        <begin position="4"/>
        <end position="171"/>
    </location>
</feature>
<dbReference type="GO" id="GO:0016740">
    <property type="term" value="F:transferase activity"/>
    <property type="evidence" value="ECO:0007669"/>
    <property type="project" value="UniProtKB-KW"/>
</dbReference>
<dbReference type="PANTHER" id="PTHR43415">
    <property type="entry name" value="SPERMIDINE N(1)-ACETYLTRANSFERASE"/>
    <property type="match status" value="1"/>
</dbReference>
<dbReference type="PROSITE" id="PS51186">
    <property type="entry name" value="GNAT"/>
    <property type="match status" value="1"/>
</dbReference>
<dbReference type="CDD" id="cd04301">
    <property type="entry name" value="NAT_SF"/>
    <property type="match status" value="1"/>
</dbReference>
<dbReference type="InterPro" id="IPR000182">
    <property type="entry name" value="GNAT_dom"/>
</dbReference>
<dbReference type="SUPFAM" id="SSF55729">
    <property type="entry name" value="Acyl-CoA N-acyltransferases (Nat)"/>
    <property type="match status" value="1"/>
</dbReference>
<name>A0ABT8KPM3_9BACT</name>
<keyword evidence="3" id="KW-1185">Reference proteome</keyword>
<protein>
    <submittedName>
        <fullName evidence="2">GNAT family protein</fullName>
        <ecNumber evidence="2">2.-.-.-</ecNumber>
    </submittedName>
</protein>
<dbReference type="RefSeq" id="WP_346752001.1">
    <property type="nucleotide sequence ID" value="NZ_JAUJEA010000003.1"/>
</dbReference>
<evidence type="ECO:0000313" key="2">
    <source>
        <dbReference type="EMBL" id="MDN5201977.1"/>
    </source>
</evidence>
<accession>A0ABT8KPM3</accession>
<sequence length="178" mass="20416">MNKYSLKPIAPVDFENIVSWLSSPEDMVKICGNTFQYPLTESVFTEYFVEQAGTERNRLCFKWTEEGSEHAEGMISYTRIDWKNDFGHIGLVAIDPALRSKGIGNAMFQSCLTLGFGELGFNRIDLVVLESNKNAIRFYEKLGFTKEGLVREIIKVDGQYKSWFTMSLLKREWEARSG</sequence>
<dbReference type="Proteomes" id="UP001172082">
    <property type="component" value="Unassembled WGS sequence"/>
</dbReference>